<dbReference type="AlphaFoldDB" id="A0A941AUM9"/>
<accession>A0A941AUM9</accession>
<organism evidence="1 2">
    <name type="scientific">Pseudoxanthomonas helianthi</name>
    <dbReference type="NCBI Taxonomy" id="1453541"/>
    <lineage>
        <taxon>Bacteria</taxon>
        <taxon>Pseudomonadati</taxon>
        <taxon>Pseudomonadota</taxon>
        <taxon>Gammaproteobacteria</taxon>
        <taxon>Lysobacterales</taxon>
        <taxon>Lysobacteraceae</taxon>
        <taxon>Pseudoxanthomonas</taxon>
    </lineage>
</organism>
<dbReference type="Proteomes" id="UP000673447">
    <property type="component" value="Unassembled WGS sequence"/>
</dbReference>
<dbReference type="InterPro" id="IPR014729">
    <property type="entry name" value="Rossmann-like_a/b/a_fold"/>
</dbReference>
<sequence>MLDADRMAGSDDPASFAPVNLLWTGGWDSSFRLLQLLLLHRRKVVPWYLVDETRASSRNELLAMQRIRERLFQEHPQTRSLLAPLRRHDVAEIAPDPEITAAHAALASERFLGNQYDWLARFCKQQGIERAELAAGYVGGRIHAALHAFVTSFRDGDHDSYRVGPEHRGTPQHLLFGAFSFPLFELDKLGTARIAADHGWLDLLDLTCFCHKPRNDGVPCGCCNPCLYAVDEGFGWRIPRRNRIKGMFYRALVRPAKAPAKAILRRLGGGAERSPSRAG</sequence>
<comment type="caution">
    <text evidence="1">The sequence shown here is derived from an EMBL/GenBank/DDBJ whole genome shotgun (WGS) entry which is preliminary data.</text>
</comment>
<dbReference type="Gene3D" id="3.40.50.620">
    <property type="entry name" value="HUPs"/>
    <property type="match status" value="1"/>
</dbReference>
<reference evidence="1" key="2">
    <citation type="submission" date="2021-03" db="EMBL/GenBank/DDBJ databases">
        <authorList>
            <person name="Cao W."/>
        </authorList>
    </citation>
    <scope>NUCLEOTIDE SEQUENCE</scope>
    <source>
        <strain evidence="1">110414</strain>
    </source>
</reference>
<reference evidence="1" key="1">
    <citation type="journal article" date="2016" name="Int. J. Syst. Evol. Microbiol.">
        <title>Pseudoxanthomonas helianthi sp. nov., isolated from roots of Jerusalem artichoke (Helianthus tuberosus).</title>
        <authorList>
            <person name="Kittiwongwattana C."/>
            <person name="Thawai C."/>
        </authorList>
    </citation>
    <scope>NUCLEOTIDE SEQUENCE</scope>
    <source>
        <strain evidence="1">110414</strain>
    </source>
</reference>
<name>A0A941AUM9_9GAMM</name>
<evidence type="ECO:0008006" key="3">
    <source>
        <dbReference type="Google" id="ProtNLM"/>
    </source>
</evidence>
<dbReference type="RefSeq" id="WP_210537205.1">
    <property type="nucleotide sequence ID" value="NZ_JAGKTC010000003.1"/>
</dbReference>
<proteinExistence type="predicted"/>
<gene>
    <name evidence="1" type="ORF">J5837_13050</name>
</gene>
<evidence type="ECO:0000313" key="2">
    <source>
        <dbReference type="Proteomes" id="UP000673447"/>
    </source>
</evidence>
<protein>
    <recommendedName>
        <fullName evidence="3">7-cyano-7-deazaguanine synthase</fullName>
    </recommendedName>
</protein>
<evidence type="ECO:0000313" key="1">
    <source>
        <dbReference type="EMBL" id="MBP3985334.1"/>
    </source>
</evidence>
<dbReference type="EMBL" id="JAGKTC010000003">
    <property type="protein sequence ID" value="MBP3985334.1"/>
    <property type="molecule type" value="Genomic_DNA"/>
</dbReference>
<keyword evidence="2" id="KW-1185">Reference proteome</keyword>